<dbReference type="PROSITE" id="PS01149">
    <property type="entry name" value="PSI_RSU"/>
    <property type="match status" value="1"/>
</dbReference>
<dbReference type="GO" id="GO:0120159">
    <property type="term" value="F:rRNA pseudouridine synthase activity"/>
    <property type="evidence" value="ECO:0007669"/>
    <property type="project" value="UniProtKB-ARBA"/>
</dbReference>
<dbReference type="Gene3D" id="3.30.70.1560">
    <property type="entry name" value="Alpha-L RNA-binding motif"/>
    <property type="match status" value="1"/>
</dbReference>
<dbReference type="EMBL" id="CP034562">
    <property type="protein sequence ID" value="AZQ61200.1"/>
    <property type="molecule type" value="Genomic_DNA"/>
</dbReference>
<feature type="compositionally biased region" description="Basic and acidic residues" evidence="5">
    <location>
        <begin position="41"/>
        <end position="50"/>
    </location>
</feature>
<dbReference type="InterPro" id="IPR000748">
    <property type="entry name" value="PsdUridine_synth_RsuA/RluB/E/F"/>
</dbReference>
<feature type="domain" description="RNA-binding S4" evidence="6">
    <location>
        <begin position="99"/>
        <end position="160"/>
    </location>
</feature>
<evidence type="ECO:0000313" key="7">
    <source>
        <dbReference type="EMBL" id="AZQ61200.1"/>
    </source>
</evidence>
<dbReference type="InterPro" id="IPR036986">
    <property type="entry name" value="S4_RNA-bd_sf"/>
</dbReference>
<keyword evidence="8" id="KW-1185">Reference proteome</keyword>
<dbReference type="AlphaFoldDB" id="A0A3Q9FLY6"/>
<dbReference type="InterPro" id="IPR002942">
    <property type="entry name" value="S4_RNA-bd"/>
</dbReference>
<dbReference type="SMART" id="SM00363">
    <property type="entry name" value="S4"/>
    <property type="match status" value="1"/>
</dbReference>
<dbReference type="PANTHER" id="PTHR47683:SF2">
    <property type="entry name" value="RNA-BINDING S4 DOMAIN-CONTAINING PROTEIN"/>
    <property type="match status" value="1"/>
</dbReference>
<evidence type="ECO:0000256" key="3">
    <source>
        <dbReference type="PROSITE-ProRule" id="PRU00182"/>
    </source>
</evidence>
<dbReference type="Pfam" id="PF00849">
    <property type="entry name" value="PseudoU_synth_2"/>
    <property type="match status" value="1"/>
</dbReference>
<evidence type="ECO:0000259" key="6">
    <source>
        <dbReference type="SMART" id="SM00363"/>
    </source>
</evidence>
<dbReference type="Gene3D" id="3.30.70.580">
    <property type="entry name" value="Pseudouridine synthase I, catalytic domain, N-terminal subdomain"/>
    <property type="match status" value="1"/>
</dbReference>
<dbReference type="InterPro" id="IPR020094">
    <property type="entry name" value="TruA/RsuA/RluB/E/F_N"/>
</dbReference>
<sequence length="360" mass="41711">MKKHTPKKGKNLNPFKKFIKEKPKSDSFSSERSSGPKKSFKRNEEKDKQKKNQKIVSTSYSPHDKTSKKPVYDIKKVISVAKKLKEESEEPVKVKSSDIRLNRYISNSGVCSRREADQLIADGKIKINGKVVTEMGYKVQTSDKVEHGGKLLKRERYVYVLLNKPKGFITTTKDPQERKTVMQLVKNACEERIYPVGRLDRNTTGLLLFTNDGEFATKVAHPSSNTQKIYRVELNRPFKEEDEEKLRDPKFELEDGSPYIDGLSVNDDNRKEIGIELHSGKNRIVRRVFEHFGYQVDVLDRTVLAGLTKKDLPRGNWRYLGEDEMIQLKYLSGIDKKKKKDKKEKAERKEKKEGFKGRKR</sequence>
<dbReference type="CDD" id="cd00165">
    <property type="entry name" value="S4"/>
    <property type="match status" value="1"/>
</dbReference>
<dbReference type="KEGG" id="fll:EI427_02875"/>
<dbReference type="InterPro" id="IPR050343">
    <property type="entry name" value="RsuA_PseudoU_synthase"/>
</dbReference>
<keyword evidence="3" id="KW-0694">RNA-binding</keyword>
<dbReference type="PANTHER" id="PTHR47683">
    <property type="entry name" value="PSEUDOURIDINE SYNTHASE FAMILY PROTEIN-RELATED"/>
    <property type="match status" value="1"/>
</dbReference>
<dbReference type="GO" id="GO:0000455">
    <property type="term" value="P:enzyme-directed rRNA pseudouridine synthesis"/>
    <property type="evidence" value="ECO:0007669"/>
    <property type="project" value="UniProtKB-ARBA"/>
</dbReference>
<dbReference type="RefSeq" id="WP_126611421.1">
    <property type="nucleotide sequence ID" value="NZ_CP034562.1"/>
</dbReference>
<dbReference type="CDD" id="cd02870">
    <property type="entry name" value="PseudoU_synth_RsuA_like"/>
    <property type="match status" value="1"/>
</dbReference>
<feature type="compositionally biased region" description="Basic and acidic residues" evidence="5">
    <location>
        <begin position="343"/>
        <end position="360"/>
    </location>
</feature>
<dbReference type="InterPro" id="IPR020103">
    <property type="entry name" value="PsdUridine_synth_cat_dom_sf"/>
</dbReference>
<protein>
    <recommendedName>
        <fullName evidence="4">Pseudouridine synthase</fullName>
        <ecNumber evidence="4">5.4.99.-</ecNumber>
    </recommendedName>
</protein>
<keyword evidence="2 4" id="KW-0413">Isomerase</keyword>
<dbReference type="InterPro" id="IPR018496">
    <property type="entry name" value="PsdUridine_synth_RsuA/RluB_CS"/>
</dbReference>
<evidence type="ECO:0000256" key="4">
    <source>
        <dbReference type="RuleBase" id="RU003887"/>
    </source>
</evidence>
<feature type="region of interest" description="Disordered" evidence="5">
    <location>
        <begin position="336"/>
        <end position="360"/>
    </location>
</feature>
<dbReference type="NCBIfam" id="TIGR00093">
    <property type="entry name" value="pseudouridine synthase"/>
    <property type="match status" value="1"/>
</dbReference>
<evidence type="ECO:0000313" key="8">
    <source>
        <dbReference type="Proteomes" id="UP000267268"/>
    </source>
</evidence>
<dbReference type="Proteomes" id="UP000267268">
    <property type="component" value="Chromosome 1"/>
</dbReference>
<organism evidence="7 8">
    <name type="scientific">Flammeovirga pectinis</name>
    <dbReference type="NCBI Taxonomy" id="2494373"/>
    <lineage>
        <taxon>Bacteria</taxon>
        <taxon>Pseudomonadati</taxon>
        <taxon>Bacteroidota</taxon>
        <taxon>Cytophagia</taxon>
        <taxon>Cytophagales</taxon>
        <taxon>Flammeovirgaceae</taxon>
        <taxon>Flammeovirga</taxon>
    </lineage>
</organism>
<dbReference type="Gene3D" id="3.10.290.10">
    <property type="entry name" value="RNA-binding S4 domain"/>
    <property type="match status" value="1"/>
</dbReference>
<dbReference type="FunFam" id="3.10.290.10:FF:000003">
    <property type="entry name" value="Pseudouridine synthase"/>
    <property type="match status" value="1"/>
</dbReference>
<dbReference type="InterPro" id="IPR042092">
    <property type="entry name" value="PsdUridine_s_RsuA/RluB/E/F_cat"/>
</dbReference>
<reference evidence="7 8" key="1">
    <citation type="submission" date="2018-12" db="EMBL/GenBank/DDBJ databases">
        <title>Flammeovirga pectinis sp. nov., isolated from the gut of the Korean scallop, Patinopecten yessoensis.</title>
        <authorList>
            <person name="Bae J.-W."/>
            <person name="Jeong Y.-S."/>
            <person name="Kang W."/>
        </authorList>
    </citation>
    <scope>NUCLEOTIDE SEQUENCE [LARGE SCALE GENOMIC DNA]</scope>
    <source>
        <strain evidence="7 8">L12M1</strain>
    </source>
</reference>
<dbReference type="InterPro" id="IPR006145">
    <property type="entry name" value="PsdUridine_synth_RsuA/RluA"/>
</dbReference>
<evidence type="ECO:0000256" key="1">
    <source>
        <dbReference type="ARBA" id="ARBA00008348"/>
    </source>
</evidence>
<dbReference type="Pfam" id="PF01479">
    <property type="entry name" value="S4"/>
    <property type="match status" value="1"/>
</dbReference>
<dbReference type="PROSITE" id="PS50889">
    <property type="entry name" value="S4"/>
    <property type="match status" value="1"/>
</dbReference>
<accession>A0A3Q9FLY6</accession>
<dbReference type="SUPFAM" id="SSF55174">
    <property type="entry name" value="Alpha-L RNA-binding motif"/>
    <property type="match status" value="1"/>
</dbReference>
<dbReference type="OrthoDB" id="1012272at2"/>
<gene>
    <name evidence="7" type="ORF">EI427_02875</name>
</gene>
<evidence type="ECO:0000256" key="5">
    <source>
        <dbReference type="SAM" id="MobiDB-lite"/>
    </source>
</evidence>
<proteinExistence type="inferred from homology"/>
<dbReference type="EC" id="5.4.99.-" evidence="4"/>
<feature type="compositionally biased region" description="Basic residues" evidence="5">
    <location>
        <begin position="1"/>
        <end position="10"/>
    </location>
</feature>
<dbReference type="SUPFAM" id="SSF55120">
    <property type="entry name" value="Pseudouridine synthase"/>
    <property type="match status" value="1"/>
</dbReference>
<dbReference type="GO" id="GO:0003723">
    <property type="term" value="F:RNA binding"/>
    <property type="evidence" value="ECO:0007669"/>
    <property type="project" value="UniProtKB-KW"/>
</dbReference>
<feature type="region of interest" description="Disordered" evidence="5">
    <location>
        <begin position="1"/>
        <end position="68"/>
    </location>
</feature>
<comment type="similarity">
    <text evidence="1 4">Belongs to the pseudouridine synthase RsuA family.</text>
</comment>
<name>A0A3Q9FLY6_9BACT</name>
<evidence type="ECO:0000256" key="2">
    <source>
        <dbReference type="ARBA" id="ARBA00023235"/>
    </source>
</evidence>